<evidence type="ECO:0000256" key="3">
    <source>
        <dbReference type="ARBA" id="ARBA00023029"/>
    </source>
</evidence>
<evidence type="ECO:0000256" key="5">
    <source>
        <dbReference type="ARBA" id="ARBA00023136"/>
    </source>
</evidence>
<feature type="domain" description="Topo IIA-type catalytic" evidence="9">
    <location>
        <begin position="31"/>
        <end position="495"/>
    </location>
</feature>
<dbReference type="SUPFAM" id="SSF101904">
    <property type="entry name" value="GyrA/ParC C-terminal domain-like"/>
    <property type="match status" value="1"/>
</dbReference>
<feature type="site" description="Interaction with DNA" evidence="7">
    <location>
        <position position="88"/>
    </location>
</feature>
<dbReference type="CDD" id="cd00187">
    <property type="entry name" value="TOP4c"/>
    <property type="match status" value="1"/>
</dbReference>
<organism evidence="10 11">
    <name type="scientific">Aerococcus christensenii</name>
    <dbReference type="NCBI Taxonomy" id="87541"/>
    <lineage>
        <taxon>Bacteria</taxon>
        <taxon>Bacillati</taxon>
        <taxon>Bacillota</taxon>
        <taxon>Bacilli</taxon>
        <taxon>Lactobacillales</taxon>
        <taxon>Aerococcaceae</taxon>
        <taxon>Aerococcus</taxon>
    </lineage>
</organism>
<comment type="subcellular location">
    <subcellularLocation>
        <location evidence="7">Cell membrane</location>
        <topology evidence="7">Peripheral membrane protein</topology>
    </subcellularLocation>
</comment>
<evidence type="ECO:0000259" key="9">
    <source>
        <dbReference type="PROSITE" id="PS52040"/>
    </source>
</evidence>
<dbReference type="Pfam" id="PF03989">
    <property type="entry name" value="DNA_gyraseA_C"/>
    <property type="match status" value="5"/>
</dbReference>
<comment type="similarity">
    <text evidence="7">Belongs to the type II topoisomerase GyrA/ParC subunit family. ParC type 2 subfamily.</text>
</comment>
<dbReference type="Proteomes" id="UP000070422">
    <property type="component" value="Unassembled WGS sequence"/>
</dbReference>
<gene>
    <name evidence="7" type="primary">parC</name>
    <name evidence="10" type="ORF">HMPREF3187_00698</name>
</gene>
<feature type="site" description="Interaction with DNA" evidence="7">
    <location>
        <position position="75"/>
    </location>
</feature>
<dbReference type="InterPro" id="IPR013760">
    <property type="entry name" value="Topo_IIA-like_dom_sf"/>
</dbReference>
<feature type="active site" description="O-(5'-phospho-DNA)-tyrosine intermediate" evidence="7 8">
    <location>
        <position position="119"/>
    </location>
</feature>
<dbReference type="InterPro" id="IPR006691">
    <property type="entry name" value="GyrA/parC_rep"/>
</dbReference>
<comment type="catalytic activity">
    <reaction evidence="1 7 8">
        <text>ATP-dependent breakage, passage and rejoining of double-stranded DNA.</text>
        <dbReference type="EC" id="5.6.2.2"/>
    </reaction>
</comment>
<comment type="caution">
    <text evidence="10">The sequence shown here is derived from an EMBL/GenBank/DDBJ whole genome shotgun (WGS) entry which is preliminary data.</text>
</comment>
<dbReference type="InterPro" id="IPR013758">
    <property type="entry name" value="Topo_IIA_A/C_ab"/>
</dbReference>
<feature type="site" description="Transition state stabilizer" evidence="7">
    <location>
        <position position="118"/>
    </location>
</feature>
<dbReference type="GO" id="GO:0007059">
    <property type="term" value="P:chromosome segregation"/>
    <property type="evidence" value="ECO:0007669"/>
    <property type="project" value="UniProtKB-UniRule"/>
</dbReference>
<evidence type="ECO:0000313" key="11">
    <source>
        <dbReference type="Proteomes" id="UP000070422"/>
    </source>
</evidence>
<evidence type="ECO:0000256" key="8">
    <source>
        <dbReference type="PROSITE-ProRule" id="PRU01384"/>
    </source>
</evidence>
<dbReference type="Gene3D" id="3.30.1360.40">
    <property type="match status" value="1"/>
</dbReference>
<dbReference type="EC" id="5.6.2.2" evidence="7"/>
<dbReference type="FunFam" id="1.10.268.10:FF:000001">
    <property type="entry name" value="DNA gyrase subunit A"/>
    <property type="match status" value="1"/>
</dbReference>
<dbReference type="PANTHER" id="PTHR43493">
    <property type="entry name" value="DNA GYRASE/TOPOISOMERASE SUBUNIT A"/>
    <property type="match status" value="1"/>
</dbReference>
<dbReference type="Pfam" id="PF00521">
    <property type="entry name" value="DNA_topoisoIV"/>
    <property type="match status" value="1"/>
</dbReference>
<comment type="subunit">
    <text evidence="7">Heterotetramer composed of ParC and ParE.</text>
</comment>
<dbReference type="GO" id="GO:0003677">
    <property type="term" value="F:DNA binding"/>
    <property type="evidence" value="ECO:0007669"/>
    <property type="project" value="UniProtKB-UniRule"/>
</dbReference>
<dbReference type="Gene3D" id="1.10.268.10">
    <property type="entry name" value="Topoisomerase, domain 3"/>
    <property type="match status" value="1"/>
</dbReference>
<dbReference type="InterPro" id="IPR005741">
    <property type="entry name" value="TopoIV_A_Gpos"/>
</dbReference>
<dbReference type="GO" id="GO:0034335">
    <property type="term" value="F:DNA negative supercoiling activity"/>
    <property type="evidence" value="ECO:0007669"/>
    <property type="project" value="UniProtKB-ARBA"/>
</dbReference>
<dbReference type="STRING" id="87541.AWM71_07295"/>
<dbReference type="PANTHER" id="PTHR43493:SF9">
    <property type="entry name" value="DNA TOPOISOMERASE 4 SUBUNIT A"/>
    <property type="match status" value="1"/>
</dbReference>
<evidence type="ECO:0000313" key="10">
    <source>
        <dbReference type="EMBL" id="KXB36850.1"/>
    </source>
</evidence>
<keyword evidence="5 7" id="KW-0472">Membrane</keyword>
<dbReference type="Gene3D" id="2.120.10.90">
    <property type="entry name" value="DNA gyrase/topoisomerase IV, subunit A, C-terminal"/>
    <property type="match status" value="1"/>
</dbReference>
<dbReference type="GO" id="GO:0005737">
    <property type="term" value="C:cytoplasm"/>
    <property type="evidence" value="ECO:0007669"/>
    <property type="project" value="TreeGrafter"/>
</dbReference>
<dbReference type="AlphaFoldDB" id="A0A133Y0Y5"/>
<keyword evidence="4 7" id="KW-0238">DNA-binding</keyword>
<feature type="site" description="Interaction with DNA" evidence="7">
    <location>
        <position position="77"/>
    </location>
</feature>
<dbReference type="InterPro" id="IPR013757">
    <property type="entry name" value="Topo_IIA_A_a_sf"/>
</dbReference>
<dbReference type="GO" id="GO:0009330">
    <property type="term" value="C:DNA topoisomerase type II (double strand cut, ATP-hydrolyzing) complex"/>
    <property type="evidence" value="ECO:0007669"/>
    <property type="project" value="TreeGrafter"/>
</dbReference>
<dbReference type="FunFam" id="3.90.199.10:FF:000001">
    <property type="entry name" value="DNA gyrase subunit A"/>
    <property type="match status" value="1"/>
</dbReference>
<dbReference type="HAMAP" id="MF_00937">
    <property type="entry name" value="ParC_type2"/>
    <property type="match status" value="1"/>
</dbReference>
<keyword evidence="3 7" id="KW-0799">Topoisomerase</keyword>
<feature type="site" description="Interaction with DNA" evidence="7">
    <location>
        <position position="94"/>
    </location>
</feature>
<dbReference type="GO" id="GO:0019897">
    <property type="term" value="C:extrinsic component of plasma membrane"/>
    <property type="evidence" value="ECO:0007669"/>
    <property type="project" value="UniProtKB-UniRule"/>
</dbReference>
<sequence length="815" mass="92571">MSIDIQELSLDEVMGDRFGRYSKYIIQDRALPDIRDGLKPVQRRILYAMYHESNDASHPFRKSAKTVGNVIGNYHPHGDSSVYEAMVRMSQSWKNGMPLIDMHGNNGSMDGDPAAAMRYTEARLSKIAEELLNDLNKKTVEMMLNFDDTEEEPTVLPAAFPNLLVNGAQGISAGYATEIPPHNLAEVIDAVIYLIGHPQASLEKLMTFLPGPDFPTGGIIQGKHQLLKAYQTGRGKVVVRAKSTLESLRGGREQIVITELPFEVNKADLVRRMDELRLNHSIEGVAEVRDESDREGLRIVIELKKNADSQQILQYYYKYSNLQINYNFNMVAINRQRPEQVGLLAMLRAYIAHRKEIVRRRTLFDLKKAEKRRHVVEGLIKAISILDDVIALIRQSKDKSNAKENLKKQFDFSEVQAEAIVSLQLYRLTNTDITALQEEKLALNEAIANFQKILEDEGVMMKLIQSELKAVKKHYGKPRLTVIEEEVEELKIKKEFLIPDEQVMTIVTREGYVKRTGLRSYQSSNFKDLGLREGDHVLYLAQHSTLDNLIFLTNKGNYIYQSVYELQELRWKDLGEHLSQRINLGNDEKLIQVFPADAQSTSCVVMASRGGMIKQTPLAQFKTFRTHKTKTQEAMKLQDTLDEVVNAYLVTESQKDQAEVILFSHLGFSLRYPVAEISQVGLKAKGVIAMNLKGGDHVVNFVYHDAPQDKDQVLIASQRGFMKRMVWGDIQPMTRAKRGLMVFKEIKSKPHRLVEALGVRSETEVYELYGSNGELLQVQAGDIPLNQRYSNGTSLVDEETFGSLLRVLPLPYQEE</sequence>
<evidence type="ECO:0000256" key="4">
    <source>
        <dbReference type="ARBA" id="ARBA00023125"/>
    </source>
</evidence>
<dbReference type="PROSITE" id="PS52040">
    <property type="entry name" value="TOPO_IIA"/>
    <property type="match status" value="1"/>
</dbReference>
<feature type="site" description="Interaction with DNA" evidence="7">
    <location>
        <position position="39"/>
    </location>
</feature>
<dbReference type="GO" id="GO:0005694">
    <property type="term" value="C:chromosome"/>
    <property type="evidence" value="ECO:0007669"/>
    <property type="project" value="InterPro"/>
</dbReference>
<dbReference type="OrthoDB" id="9806486at2"/>
<dbReference type="GO" id="GO:0006265">
    <property type="term" value="P:DNA topological change"/>
    <property type="evidence" value="ECO:0007669"/>
    <property type="project" value="UniProtKB-UniRule"/>
</dbReference>
<dbReference type="NCBIfam" id="NF004044">
    <property type="entry name" value="PRK05561.1"/>
    <property type="match status" value="1"/>
</dbReference>
<dbReference type="GO" id="GO:0005524">
    <property type="term" value="F:ATP binding"/>
    <property type="evidence" value="ECO:0007669"/>
    <property type="project" value="InterPro"/>
</dbReference>
<keyword evidence="6 7" id="KW-0413">Isomerase</keyword>
<evidence type="ECO:0000256" key="6">
    <source>
        <dbReference type="ARBA" id="ARBA00023235"/>
    </source>
</evidence>
<dbReference type="PATRIC" id="fig|87541.4.peg.697"/>
<dbReference type="EMBL" id="LSCQ01000036">
    <property type="protein sequence ID" value="KXB36850.1"/>
    <property type="molecule type" value="Genomic_DNA"/>
</dbReference>
<dbReference type="NCBIfam" id="TIGR01061">
    <property type="entry name" value="parC_Gpos"/>
    <property type="match status" value="1"/>
</dbReference>
<evidence type="ECO:0000256" key="7">
    <source>
        <dbReference type="HAMAP-Rule" id="MF_00937"/>
    </source>
</evidence>
<dbReference type="InterPro" id="IPR050220">
    <property type="entry name" value="Type_II_DNA_Topoisomerases"/>
</dbReference>
<evidence type="ECO:0000256" key="2">
    <source>
        <dbReference type="ARBA" id="ARBA00022475"/>
    </source>
</evidence>
<dbReference type="Gene3D" id="3.90.199.10">
    <property type="entry name" value="Topoisomerase II, domain 5"/>
    <property type="match status" value="1"/>
</dbReference>
<dbReference type="InterPro" id="IPR002205">
    <property type="entry name" value="Topo_IIA_dom_A"/>
</dbReference>
<dbReference type="SMART" id="SM00434">
    <property type="entry name" value="TOP4c"/>
    <property type="match status" value="1"/>
</dbReference>
<reference evidence="10 11" key="1">
    <citation type="submission" date="2016-01" db="EMBL/GenBank/DDBJ databases">
        <authorList>
            <person name="Oliw E.H."/>
        </authorList>
    </citation>
    <scope>NUCLEOTIDE SEQUENCE [LARGE SCALE GENOMIC DNA]</scope>
    <source>
        <strain evidence="10 11">KA00635</strain>
    </source>
</reference>
<proteinExistence type="inferred from homology"/>
<evidence type="ECO:0000256" key="1">
    <source>
        <dbReference type="ARBA" id="ARBA00000185"/>
    </source>
</evidence>
<dbReference type="RefSeq" id="WP_060936688.1">
    <property type="nucleotide sequence ID" value="NZ_JASOZP010000002.1"/>
</dbReference>
<dbReference type="SUPFAM" id="SSF56719">
    <property type="entry name" value="Type II DNA topoisomerase"/>
    <property type="match status" value="1"/>
</dbReference>
<dbReference type="FunFam" id="3.30.1360.40:FF:000002">
    <property type="entry name" value="DNA gyrase subunit A"/>
    <property type="match status" value="1"/>
</dbReference>
<protein>
    <recommendedName>
        <fullName evidence="7">DNA topoisomerase 4 subunit A</fullName>
        <ecNumber evidence="7">5.6.2.2</ecNumber>
    </recommendedName>
    <alternativeName>
        <fullName evidence="7">Topoisomerase IV subunit A</fullName>
    </alternativeName>
</protein>
<comment type="function">
    <text evidence="7">Topoisomerase IV is essential for chromosome segregation. It relaxes supercoiled DNA. Performs the decatenation events required during the replication of a circular DNA molecule.</text>
</comment>
<accession>A0A133Y0Y5</accession>
<name>A0A133Y0Y5_9LACT</name>
<dbReference type="InterPro" id="IPR035516">
    <property type="entry name" value="Gyrase/topoIV_suA_C"/>
</dbReference>
<keyword evidence="2 7" id="KW-1003">Cell membrane</keyword>